<reference evidence="3" key="1">
    <citation type="submission" date="2016-10" db="EMBL/GenBank/DDBJ databases">
        <authorList>
            <person name="Varghese N."/>
            <person name="Submissions S."/>
        </authorList>
    </citation>
    <scope>NUCLEOTIDE SEQUENCE [LARGE SCALE GENOMIC DNA]</scope>
    <source>
        <strain evidence="3">CGMCC 1.12397</strain>
    </source>
</reference>
<evidence type="ECO:0000313" key="3">
    <source>
        <dbReference type="Proteomes" id="UP000199289"/>
    </source>
</evidence>
<organism evidence="2 3">
    <name type="scientific">Halopelagius longus</name>
    <dbReference type="NCBI Taxonomy" id="1236180"/>
    <lineage>
        <taxon>Archaea</taxon>
        <taxon>Methanobacteriati</taxon>
        <taxon>Methanobacteriota</taxon>
        <taxon>Stenosarchaea group</taxon>
        <taxon>Halobacteria</taxon>
        <taxon>Halobacteriales</taxon>
        <taxon>Haloferacaceae</taxon>
    </lineage>
</organism>
<feature type="transmembrane region" description="Helical" evidence="1">
    <location>
        <begin position="107"/>
        <end position="124"/>
    </location>
</feature>
<dbReference type="AlphaFoldDB" id="A0A1H1FG45"/>
<dbReference type="Proteomes" id="UP000199289">
    <property type="component" value="Unassembled WGS sequence"/>
</dbReference>
<keyword evidence="1" id="KW-0472">Membrane</keyword>
<dbReference type="RefSeq" id="WP_139172807.1">
    <property type="nucleotide sequence ID" value="NZ_FNKQ01000004.1"/>
</dbReference>
<sequence>MVCVTIYPLFERWDRHMGVGRSPPNSVLSGGRFGRDALRSRLEYAASVGWFPAVVTVWFFVVQPSIARFRLFALQSTPPSSLEELPVRAVGVFAHVLFHDPTQRPPLHLLKNLGLFAAVAVGFLSLNESADAIRAAYARLVVLTPPVTAAVFLVTGRTKFGYGASTVGFALTGYVAGEIVAGSASPRHSRLAFAFLCYATAVFVGDVVTGGLATALHAAGFLLGASYAILSAAR</sequence>
<evidence type="ECO:0000313" key="2">
    <source>
        <dbReference type="EMBL" id="SDR00002.1"/>
    </source>
</evidence>
<dbReference type="OrthoDB" id="380354at2157"/>
<gene>
    <name evidence="2" type="ORF">SAMN05216278_3199</name>
</gene>
<keyword evidence="1" id="KW-1133">Transmembrane helix</keyword>
<dbReference type="EMBL" id="FNKQ01000004">
    <property type="protein sequence ID" value="SDR00002.1"/>
    <property type="molecule type" value="Genomic_DNA"/>
</dbReference>
<accession>A0A1H1FG45</accession>
<keyword evidence="1" id="KW-0812">Transmembrane</keyword>
<feature type="transmembrane region" description="Helical" evidence="1">
    <location>
        <begin position="42"/>
        <end position="61"/>
    </location>
</feature>
<feature type="transmembrane region" description="Helical" evidence="1">
    <location>
        <begin position="191"/>
        <end position="209"/>
    </location>
</feature>
<proteinExistence type="predicted"/>
<name>A0A1H1FG45_9EURY</name>
<evidence type="ECO:0000256" key="1">
    <source>
        <dbReference type="SAM" id="Phobius"/>
    </source>
</evidence>
<feature type="transmembrane region" description="Helical" evidence="1">
    <location>
        <begin position="136"/>
        <end position="154"/>
    </location>
</feature>
<feature type="transmembrane region" description="Helical" evidence="1">
    <location>
        <begin position="160"/>
        <end position="179"/>
    </location>
</feature>
<protein>
    <submittedName>
        <fullName evidence="2">Uncharacterized protein</fullName>
    </submittedName>
</protein>